<dbReference type="KEGG" id="uru:DSM104443_02957"/>
<reference evidence="2 3" key="1">
    <citation type="submission" date="2020-04" db="EMBL/GenBank/DDBJ databases">
        <title>Usitatibacter rugosus gen. nov., sp. nov. and Usitatibacter palustris sp. nov., novel members of Usitatibacteraceae fam. nov. within the order Nitrosomonadales isolated from soil.</title>
        <authorList>
            <person name="Huber K.J."/>
            <person name="Neumann-Schaal M."/>
            <person name="Geppert A."/>
            <person name="Luckner M."/>
            <person name="Wanner G."/>
            <person name="Overmann J."/>
        </authorList>
    </citation>
    <scope>NUCLEOTIDE SEQUENCE [LARGE SCALE GENOMIC DNA]</scope>
    <source>
        <strain evidence="2 3">0125_3</strain>
    </source>
</reference>
<name>A0A6M4GZB6_9PROT</name>
<feature type="transmembrane region" description="Helical" evidence="1">
    <location>
        <begin position="49"/>
        <end position="71"/>
    </location>
</feature>
<gene>
    <name evidence="2" type="ORF">DSM104443_02957</name>
</gene>
<dbReference type="AlphaFoldDB" id="A0A6M4GZB6"/>
<evidence type="ECO:0000256" key="1">
    <source>
        <dbReference type="SAM" id="Phobius"/>
    </source>
</evidence>
<proteinExistence type="predicted"/>
<feature type="transmembrane region" description="Helical" evidence="1">
    <location>
        <begin position="19"/>
        <end position="40"/>
    </location>
</feature>
<keyword evidence="1" id="KW-1133">Transmembrane helix</keyword>
<feature type="transmembrane region" description="Helical" evidence="1">
    <location>
        <begin position="147"/>
        <end position="166"/>
    </location>
</feature>
<keyword evidence="3" id="KW-1185">Reference proteome</keyword>
<organism evidence="2 3">
    <name type="scientific">Usitatibacter rugosus</name>
    <dbReference type="NCBI Taxonomy" id="2732067"/>
    <lineage>
        <taxon>Bacteria</taxon>
        <taxon>Pseudomonadati</taxon>
        <taxon>Pseudomonadota</taxon>
        <taxon>Betaproteobacteria</taxon>
        <taxon>Nitrosomonadales</taxon>
        <taxon>Usitatibacteraceae</taxon>
        <taxon>Usitatibacter</taxon>
    </lineage>
</organism>
<protein>
    <submittedName>
        <fullName evidence="2">Uncharacterized protein</fullName>
    </submittedName>
</protein>
<dbReference type="EMBL" id="CP053069">
    <property type="protein sequence ID" value="QJR11874.1"/>
    <property type="molecule type" value="Genomic_DNA"/>
</dbReference>
<feature type="transmembrane region" description="Helical" evidence="1">
    <location>
        <begin position="186"/>
        <end position="206"/>
    </location>
</feature>
<feature type="transmembrane region" description="Helical" evidence="1">
    <location>
        <begin position="127"/>
        <end position="142"/>
    </location>
</feature>
<sequence>MGILIAATIVVGLLVDQRWAAHGQLAVNIAAWLVLGLLWIRSDAARRPFLFACLLFATAGEVFLSLVWGLYTYRLDNIPLFVPPGHVLLFCLGMQIADRLPAKAEWWIAAACAPVIVFFAWTGRDTLGPLLFAMFLLCMVLSPSRRLYAVMFVLSLAMELYGTWLGNWAWHRDVPVLGLKADNPPVAAGAFYCVLDLLVMMTGNKWGQTPFLFSRRPAPGSRPG</sequence>
<dbReference type="RefSeq" id="WP_171093581.1">
    <property type="nucleotide sequence ID" value="NZ_CP053069.1"/>
</dbReference>
<feature type="transmembrane region" description="Helical" evidence="1">
    <location>
        <begin position="77"/>
        <end position="97"/>
    </location>
</feature>
<evidence type="ECO:0000313" key="3">
    <source>
        <dbReference type="Proteomes" id="UP000501534"/>
    </source>
</evidence>
<evidence type="ECO:0000313" key="2">
    <source>
        <dbReference type="EMBL" id="QJR11874.1"/>
    </source>
</evidence>
<keyword evidence="1" id="KW-0472">Membrane</keyword>
<dbReference type="Proteomes" id="UP000501534">
    <property type="component" value="Chromosome"/>
</dbReference>
<keyword evidence="1" id="KW-0812">Transmembrane</keyword>
<feature type="transmembrane region" description="Helical" evidence="1">
    <location>
        <begin position="104"/>
        <end position="121"/>
    </location>
</feature>
<accession>A0A6M4GZB6</accession>